<dbReference type="NCBIfam" id="NF000768">
    <property type="entry name" value="PRK00051.1"/>
    <property type="match status" value="1"/>
</dbReference>
<keyword evidence="12 15" id="KW-0067">ATP-binding</keyword>
<dbReference type="AlphaFoldDB" id="A0A1G5ACX7"/>
<dbReference type="RefSeq" id="WP_091538623.1">
    <property type="nucleotide sequence ID" value="NZ_FMUS01000001.1"/>
</dbReference>
<evidence type="ECO:0000256" key="11">
    <source>
        <dbReference type="ARBA" id="ARBA00022801"/>
    </source>
</evidence>
<dbReference type="SUPFAM" id="SSF141734">
    <property type="entry name" value="HisI-like"/>
    <property type="match status" value="1"/>
</dbReference>
<dbReference type="Pfam" id="PF01502">
    <property type="entry name" value="PRA-CH"/>
    <property type="match status" value="1"/>
</dbReference>
<keyword evidence="8 15" id="KW-0963">Cytoplasm</keyword>
<name>A0A1G5ACX7_9FIRM</name>
<dbReference type="HAMAP" id="MF_01020">
    <property type="entry name" value="HisE"/>
    <property type="match status" value="1"/>
</dbReference>
<comment type="catalytic activity">
    <reaction evidence="1 15">
        <text>1-(5-phospho-beta-D-ribosyl)-5'-AMP + H2O = 1-(5-phospho-beta-D-ribosyl)-5-[(5-phospho-beta-D-ribosylamino)methylideneamino]imidazole-4-carboxamide</text>
        <dbReference type="Rhea" id="RHEA:20049"/>
        <dbReference type="ChEBI" id="CHEBI:15377"/>
        <dbReference type="ChEBI" id="CHEBI:58435"/>
        <dbReference type="ChEBI" id="CHEBI:59457"/>
        <dbReference type="EC" id="3.5.4.19"/>
    </reaction>
</comment>
<dbReference type="GO" id="GO:0004636">
    <property type="term" value="F:phosphoribosyl-ATP diphosphatase activity"/>
    <property type="evidence" value="ECO:0007669"/>
    <property type="project" value="UniProtKB-UniRule"/>
</dbReference>
<dbReference type="PANTHER" id="PTHR42945">
    <property type="entry name" value="HISTIDINE BIOSYNTHESIS BIFUNCTIONAL PROTEIN"/>
    <property type="match status" value="1"/>
</dbReference>
<dbReference type="Pfam" id="PF01503">
    <property type="entry name" value="PRA-PH"/>
    <property type="match status" value="1"/>
</dbReference>
<dbReference type="InterPro" id="IPR021130">
    <property type="entry name" value="PRib-ATP_PPHydrolase-like"/>
</dbReference>
<dbReference type="HAMAP" id="MF_01021">
    <property type="entry name" value="HisI"/>
    <property type="match status" value="1"/>
</dbReference>
<dbReference type="FunFam" id="1.10.287.1080:FF:000002">
    <property type="entry name" value="Histidine biosynthesis bifunctional protein HisIE"/>
    <property type="match status" value="1"/>
</dbReference>
<evidence type="ECO:0000256" key="5">
    <source>
        <dbReference type="ARBA" id="ARBA00005204"/>
    </source>
</evidence>
<dbReference type="OrthoDB" id="9795769at2"/>
<keyword evidence="10 15" id="KW-0547">Nucleotide-binding</keyword>
<keyword evidence="9 15" id="KW-0028">Amino-acid biosynthesis</keyword>
<comment type="pathway">
    <text evidence="5 15">Amino-acid biosynthesis; L-histidine biosynthesis; L-histidine from 5-phospho-alpha-D-ribose 1-diphosphate: step 2/9.</text>
</comment>
<sequence>MEKIKELKFDKAGLIPAVIQDIDTMQVLMMAYMNEASLLKTIETKETWFWSRSRQELWNKGATSGNIQKVISIDYDCDGDTLLIKVRQKGNACHTGEKSCFFNQLEAFTENNDSSNYNEEKHILTKVYETITERKRNPKEGSYTNYLFDKGLDKILKKVGEETAEVIIASKNTDKEELVYESSDLIYHLLVLLCHKDVKPEDVFGELEKRYAK</sequence>
<dbReference type="EC" id="3.6.1.31" evidence="15"/>
<reference evidence="17 18" key="1">
    <citation type="submission" date="2016-10" db="EMBL/GenBank/DDBJ databases">
        <authorList>
            <person name="de Groot N.N."/>
        </authorList>
    </citation>
    <scope>NUCLEOTIDE SEQUENCE [LARGE SCALE GENOMIC DNA]</scope>
    <source>
        <strain evidence="17 18">DSM 18978</strain>
    </source>
</reference>
<dbReference type="Proteomes" id="UP000198636">
    <property type="component" value="Unassembled WGS sequence"/>
</dbReference>
<dbReference type="EC" id="3.5.4.19" evidence="15"/>
<comment type="subcellular location">
    <subcellularLocation>
        <location evidence="3 15">Cytoplasm</location>
    </subcellularLocation>
</comment>
<keyword evidence="11 15" id="KW-0378">Hydrolase</keyword>
<evidence type="ECO:0000256" key="10">
    <source>
        <dbReference type="ARBA" id="ARBA00022741"/>
    </source>
</evidence>
<proteinExistence type="inferred from homology"/>
<evidence type="ECO:0000256" key="2">
    <source>
        <dbReference type="ARBA" id="ARBA00001460"/>
    </source>
</evidence>
<dbReference type="GO" id="GO:0004635">
    <property type="term" value="F:phosphoribosyl-AMP cyclohydrolase activity"/>
    <property type="evidence" value="ECO:0007669"/>
    <property type="project" value="UniProtKB-UniRule"/>
</dbReference>
<evidence type="ECO:0000256" key="13">
    <source>
        <dbReference type="ARBA" id="ARBA00023102"/>
    </source>
</evidence>
<comment type="similarity">
    <text evidence="6 15">In the C-terminal section; belongs to the PRA-PH family.</text>
</comment>
<evidence type="ECO:0000256" key="14">
    <source>
        <dbReference type="ARBA" id="ARBA00023268"/>
    </source>
</evidence>
<dbReference type="PANTHER" id="PTHR42945:SF9">
    <property type="entry name" value="HISTIDINE BIOSYNTHESIS BIFUNCTIONAL PROTEIN HISIE"/>
    <property type="match status" value="1"/>
</dbReference>
<evidence type="ECO:0000256" key="7">
    <source>
        <dbReference type="ARBA" id="ARBA00008299"/>
    </source>
</evidence>
<dbReference type="HAMAP" id="MF_01019">
    <property type="entry name" value="HisIE"/>
    <property type="match status" value="1"/>
</dbReference>
<protein>
    <recommendedName>
        <fullName evidence="15">Histidine biosynthesis bifunctional protein HisIE</fullName>
    </recommendedName>
    <domain>
        <recommendedName>
            <fullName evidence="15">Phosphoribosyl-AMP cyclohydrolase</fullName>
            <shortName evidence="15">PRA-CH</shortName>
            <ecNumber evidence="15">3.5.4.19</ecNumber>
        </recommendedName>
    </domain>
    <domain>
        <recommendedName>
            <fullName evidence="15">Phosphoribosyl-ATP pyrophosphatase</fullName>
            <shortName evidence="15">PRA-PH</shortName>
            <ecNumber evidence="15">3.6.1.31</ecNumber>
        </recommendedName>
    </domain>
</protein>
<dbReference type="InterPro" id="IPR038019">
    <property type="entry name" value="PRib_AMP_CycHydrolase_sf"/>
</dbReference>
<dbReference type="SUPFAM" id="SSF101386">
    <property type="entry name" value="all-alpha NTP pyrophosphatases"/>
    <property type="match status" value="1"/>
</dbReference>
<keyword evidence="13 15" id="KW-0368">Histidine biosynthesis</keyword>
<evidence type="ECO:0000256" key="12">
    <source>
        <dbReference type="ARBA" id="ARBA00022840"/>
    </source>
</evidence>
<evidence type="ECO:0000256" key="15">
    <source>
        <dbReference type="HAMAP-Rule" id="MF_01019"/>
    </source>
</evidence>
<evidence type="ECO:0000256" key="1">
    <source>
        <dbReference type="ARBA" id="ARBA00000024"/>
    </source>
</evidence>
<comment type="catalytic activity">
    <reaction evidence="2 15">
        <text>1-(5-phospho-beta-D-ribosyl)-ATP + H2O = 1-(5-phospho-beta-D-ribosyl)-5'-AMP + diphosphate + H(+)</text>
        <dbReference type="Rhea" id="RHEA:22828"/>
        <dbReference type="ChEBI" id="CHEBI:15377"/>
        <dbReference type="ChEBI" id="CHEBI:15378"/>
        <dbReference type="ChEBI" id="CHEBI:33019"/>
        <dbReference type="ChEBI" id="CHEBI:59457"/>
        <dbReference type="ChEBI" id="CHEBI:73183"/>
        <dbReference type="EC" id="3.6.1.31"/>
    </reaction>
</comment>
<evidence type="ECO:0000256" key="4">
    <source>
        <dbReference type="ARBA" id="ARBA00005169"/>
    </source>
</evidence>
<dbReference type="UniPathway" id="UPA00031">
    <property type="reaction ID" value="UER00007"/>
</dbReference>
<organism evidence="17 18">
    <name type="scientific">Alkaliphilus peptidifermentans DSM 18978</name>
    <dbReference type="NCBI Taxonomy" id="1120976"/>
    <lineage>
        <taxon>Bacteria</taxon>
        <taxon>Bacillati</taxon>
        <taxon>Bacillota</taxon>
        <taxon>Clostridia</taxon>
        <taxon>Peptostreptococcales</taxon>
        <taxon>Natronincolaceae</taxon>
        <taxon>Alkaliphilus</taxon>
    </lineage>
</organism>
<dbReference type="GO" id="GO:0005524">
    <property type="term" value="F:ATP binding"/>
    <property type="evidence" value="ECO:0007669"/>
    <property type="project" value="UniProtKB-KW"/>
</dbReference>
<dbReference type="STRING" id="1120976.SAMN03080606_00063"/>
<dbReference type="GO" id="GO:0005737">
    <property type="term" value="C:cytoplasm"/>
    <property type="evidence" value="ECO:0007669"/>
    <property type="project" value="UniProtKB-SubCell"/>
</dbReference>
<feature type="domain" description="Phosphoribosyl-AMP cyclohydrolase" evidence="16">
    <location>
        <begin position="29"/>
        <end position="102"/>
    </location>
</feature>
<comment type="pathway">
    <text evidence="4 15">Amino-acid biosynthesis; L-histidine biosynthesis; L-histidine from 5-phospho-alpha-D-ribose 1-diphosphate: step 3/9.</text>
</comment>
<evidence type="ECO:0000256" key="9">
    <source>
        <dbReference type="ARBA" id="ARBA00022605"/>
    </source>
</evidence>
<dbReference type="InterPro" id="IPR026660">
    <property type="entry name" value="PRA-CH"/>
</dbReference>
<dbReference type="NCBIfam" id="TIGR03188">
    <property type="entry name" value="histidine_hisI"/>
    <property type="match status" value="1"/>
</dbReference>
<dbReference type="NCBIfam" id="NF002747">
    <property type="entry name" value="PRK02759.1"/>
    <property type="match status" value="1"/>
</dbReference>
<evidence type="ECO:0000259" key="16">
    <source>
        <dbReference type="Pfam" id="PF01502"/>
    </source>
</evidence>
<dbReference type="EMBL" id="FMUS01000001">
    <property type="protein sequence ID" value="SCX75713.1"/>
    <property type="molecule type" value="Genomic_DNA"/>
</dbReference>
<gene>
    <name evidence="15" type="primary">hisI</name>
    <name evidence="15" type="synonym">hisIE</name>
    <name evidence="17" type="ORF">SAMN03080606_00063</name>
</gene>
<keyword evidence="18" id="KW-1185">Reference proteome</keyword>
<dbReference type="InterPro" id="IPR002496">
    <property type="entry name" value="PRib_AMP_CycHydrolase_dom"/>
</dbReference>
<dbReference type="Gene3D" id="1.10.287.1080">
    <property type="entry name" value="MazG-like"/>
    <property type="match status" value="1"/>
</dbReference>
<comment type="similarity">
    <text evidence="7 15">In the N-terminal section; belongs to the PRA-CH family.</text>
</comment>
<evidence type="ECO:0000313" key="17">
    <source>
        <dbReference type="EMBL" id="SCX75713.1"/>
    </source>
</evidence>
<dbReference type="NCBIfam" id="NF001611">
    <property type="entry name" value="PRK00400.1-3"/>
    <property type="match status" value="1"/>
</dbReference>
<evidence type="ECO:0000256" key="6">
    <source>
        <dbReference type="ARBA" id="ARBA00007731"/>
    </source>
</evidence>
<keyword evidence="14 15" id="KW-0511">Multifunctional enzyme</keyword>
<evidence type="ECO:0000313" key="18">
    <source>
        <dbReference type="Proteomes" id="UP000198636"/>
    </source>
</evidence>
<dbReference type="InterPro" id="IPR023019">
    <property type="entry name" value="His_synth_HisIE"/>
</dbReference>
<dbReference type="GO" id="GO:0000105">
    <property type="term" value="P:L-histidine biosynthetic process"/>
    <property type="evidence" value="ECO:0007669"/>
    <property type="project" value="UniProtKB-UniRule"/>
</dbReference>
<feature type="region of interest" description="Phosphoribosyl-ATP pyrophosphohydrolase" evidence="15">
    <location>
        <begin position="124"/>
        <end position="213"/>
    </location>
</feature>
<evidence type="ECO:0000256" key="8">
    <source>
        <dbReference type="ARBA" id="ARBA00022490"/>
    </source>
</evidence>
<dbReference type="CDD" id="cd11534">
    <property type="entry name" value="NTP-PPase_HisIE_like"/>
    <property type="match status" value="1"/>
</dbReference>
<accession>A0A1G5ACX7</accession>
<evidence type="ECO:0000256" key="3">
    <source>
        <dbReference type="ARBA" id="ARBA00004496"/>
    </source>
</evidence>
<dbReference type="FunFam" id="3.10.20.810:FF:000001">
    <property type="entry name" value="Histidine biosynthesis bifunctional protein HisIE"/>
    <property type="match status" value="1"/>
</dbReference>
<dbReference type="InterPro" id="IPR008179">
    <property type="entry name" value="HisE"/>
</dbReference>
<dbReference type="Gene3D" id="3.10.20.810">
    <property type="entry name" value="Phosphoribosyl-AMP cyclohydrolase"/>
    <property type="match status" value="1"/>
</dbReference>
<feature type="region of interest" description="Phosphoribosyl-AMP cyclohydrolase" evidence="15">
    <location>
        <begin position="1"/>
        <end position="123"/>
    </location>
</feature>